<organism evidence="2 3">
    <name type="scientific">Pseudofrankia asymbiotica</name>
    <dbReference type="NCBI Taxonomy" id="1834516"/>
    <lineage>
        <taxon>Bacteria</taxon>
        <taxon>Bacillati</taxon>
        <taxon>Actinomycetota</taxon>
        <taxon>Actinomycetes</taxon>
        <taxon>Frankiales</taxon>
        <taxon>Frankiaceae</taxon>
        <taxon>Pseudofrankia</taxon>
    </lineage>
</organism>
<accession>A0A1V2HZ97</accession>
<keyword evidence="1" id="KW-0175">Coiled coil</keyword>
<evidence type="ECO:0000313" key="2">
    <source>
        <dbReference type="EMBL" id="ONH22092.1"/>
    </source>
</evidence>
<dbReference type="OrthoDB" id="3214751at2"/>
<protein>
    <submittedName>
        <fullName evidence="2">Uncharacterized protein</fullName>
    </submittedName>
</protein>
<feature type="coiled-coil region" evidence="1">
    <location>
        <begin position="21"/>
        <end position="86"/>
    </location>
</feature>
<proteinExistence type="predicted"/>
<comment type="caution">
    <text evidence="2">The sequence shown here is derived from an EMBL/GenBank/DDBJ whole genome shotgun (WGS) entry which is preliminary data.</text>
</comment>
<sequence length="130" mass="14870">MPPDGREEERGIAAIARGDLIAELAGRLELLDQLLGRLEEAKRQAADASEHLLLTRRWQEETVRTIQEERARMRQRQHALDELAERARAAVEAMQATYRTLPREVIELAIELQVLDRAGFITRRAPRPPS</sequence>
<dbReference type="Proteomes" id="UP000188929">
    <property type="component" value="Unassembled WGS sequence"/>
</dbReference>
<evidence type="ECO:0000313" key="3">
    <source>
        <dbReference type="Proteomes" id="UP000188929"/>
    </source>
</evidence>
<reference evidence="3" key="1">
    <citation type="submission" date="2016-10" db="EMBL/GenBank/DDBJ databases">
        <title>Frankia sp. NRRL B-16386 Genome sequencing.</title>
        <authorList>
            <person name="Ghodhbane-Gtari F."/>
            <person name="Swanson E."/>
            <person name="Gueddou A."/>
            <person name="Hezbri K."/>
            <person name="Ktari K."/>
            <person name="Nouioui I."/>
            <person name="Morris K."/>
            <person name="Simpson S."/>
            <person name="Abebe-Akele F."/>
            <person name="Thomas K."/>
            <person name="Gtari M."/>
            <person name="Tisa L.S."/>
        </authorList>
    </citation>
    <scope>NUCLEOTIDE SEQUENCE [LARGE SCALE GENOMIC DNA]</scope>
    <source>
        <strain evidence="3">NRRL B-16386</strain>
    </source>
</reference>
<gene>
    <name evidence="2" type="ORF">BL253_36765</name>
</gene>
<evidence type="ECO:0000256" key="1">
    <source>
        <dbReference type="SAM" id="Coils"/>
    </source>
</evidence>
<dbReference type="EMBL" id="MOMC01000122">
    <property type="protein sequence ID" value="ONH22092.1"/>
    <property type="molecule type" value="Genomic_DNA"/>
</dbReference>
<keyword evidence="3" id="KW-1185">Reference proteome</keyword>
<name>A0A1V2HZ97_9ACTN</name>
<dbReference type="AlphaFoldDB" id="A0A1V2HZ97"/>